<dbReference type="GO" id="GO:0005975">
    <property type="term" value="P:carbohydrate metabolic process"/>
    <property type="evidence" value="ECO:0007669"/>
    <property type="project" value="InterPro"/>
</dbReference>
<dbReference type="KEGG" id="stae:HNV11_03910"/>
<reference evidence="1 2" key="1">
    <citation type="submission" date="2020-05" db="EMBL/GenBank/DDBJ databases">
        <title>Genome sequencing of Spirosoma sp. TS118.</title>
        <authorList>
            <person name="Lee J.-H."/>
            <person name="Jeong S."/>
            <person name="Zhao L."/>
            <person name="Jung J.-H."/>
            <person name="Kim M.-K."/>
            <person name="Lim S."/>
        </authorList>
    </citation>
    <scope>NUCLEOTIDE SEQUENCE [LARGE SCALE GENOMIC DNA]</scope>
    <source>
        <strain evidence="1 2">TS118</strain>
    </source>
</reference>
<dbReference type="Gene3D" id="3.20.20.370">
    <property type="entry name" value="Glycoside hydrolase/deacetylase"/>
    <property type="match status" value="1"/>
</dbReference>
<dbReference type="EMBL" id="CP053435">
    <property type="protein sequence ID" value="QJW88580.1"/>
    <property type="molecule type" value="Genomic_DNA"/>
</dbReference>
<protein>
    <submittedName>
        <fullName evidence="1">DUF3473 domain-containing protein</fullName>
    </submittedName>
</protein>
<dbReference type="Proteomes" id="UP000502756">
    <property type="component" value="Chromosome"/>
</dbReference>
<keyword evidence="2" id="KW-1185">Reference proteome</keyword>
<gene>
    <name evidence="1" type="ORF">HNV11_03910</name>
</gene>
<dbReference type="SUPFAM" id="SSF88713">
    <property type="entry name" value="Glycoside hydrolase/deacetylase"/>
    <property type="match status" value="1"/>
</dbReference>
<evidence type="ECO:0000313" key="1">
    <source>
        <dbReference type="EMBL" id="QJW88580.1"/>
    </source>
</evidence>
<sequence>MESTNQAADPAYQNRYGDRAILFTVDVEEFDTAVEFGHDISLSEQIAVSTQGLRLLAERFDAVGTRATLFTTANYALHEPELIQGLATKHEIASHGYYHTTFEPADLLKSRLALEKLLGRPVTGFRRARMGFVDPNDVQQAGYRYNSSLHPTYLPGRYNHWGEPRHPFQEMGVWQVPASVTPTLRLPLFWLSLKNFPFSYYKQLCRQTLQSDGFLNLYVHPWEFTDLSAYGNIPTYVRRHSRDALLDRVESLLRYLKPMGEFSTMDEFVEQLSIR</sequence>
<dbReference type="AlphaFoldDB" id="A0A6M5Y5C7"/>
<organism evidence="1 2">
    <name type="scientific">Spirosoma taeanense</name>
    <dbReference type="NCBI Taxonomy" id="2735870"/>
    <lineage>
        <taxon>Bacteria</taxon>
        <taxon>Pseudomonadati</taxon>
        <taxon>Bacteroidota</taxon>
        <taxon>Cytophagia</taxon>
        <taxon>Cytophagales</taxon>
        <taxon>Cytophagaceae</taxon>
        <taxon>Spirosoma</taxon>
    </lineage>
</organism>
<proteinExistence type="predicted"/>
<dbReference type="RefSeq" id="WP_171738417.1">
    <property type="nucleotide sequence ID" value="NZ_CP053435.1"/>
</dbReference>
<name>A0A6M5Y5C7_9BACT</name>
<accession>A0A6M5Y5C7</accession>
<dbReference type="InterPro" id="IPR011330">
    <property type="entry name" value="Glyco_hydro/deAcase_b/a-brl"/>
</dbReference>
<evidence type="ECO:0000313" key="2">
    <source>
        <dbReference type="Proteomes" id="UP000502756"/>
    </source>
</evidence>